<evidence type="ECO:0000259" key="15">
    <source>
        <dbReference type="SMART" id="SM00905"/>
    </source>
</evidence>
<keyword evidence="17" id="KW-1185">Reference proteome</keyword>
<reference evidence="16 17" key="1">
    <citation type="submission" date="2015-12" db="EMBL/GenBank/DDBJ databases">
        <title>Nitrous oxide reduction kinetics distinguish bacteria harboring typical versus atypical NosZ.</title>
        <authorList>
            <person name="Yoon S."/>
            <person name="Nissen S."/>
            <person name="Park D."/>
            <person name="Sanford R.A."/>
            <person name="Loeffler F.E."/>
        </authorList>
    </citation>
    <scope>NUCLEOTIDE SEQUENCE [LARGE SCALE GENOMIC DNA]</scope>
    <source>
        <strain evidence="16 17">ATCC BAA-841</strain>
    </source>
</reference>
<accession>A0A133XL34</accession>
<evidence type="ECO:0000256" key="13">
    <source>
        <dbReference type="ARBA" id="ARBA00032109"/>
    </source>
</evidence>
<comment type="catalytic activity">
    <reaction evidence="2">
        <text>7,8-dihydroneopterin = 6-hydroxymethyl-7,8-dihydropterin + glycolaldehyde</text>
        <dbReference type="Rhea" id="RHEA:10540"/>
        <dbReference type="ChEBI" id="CHEBI:17001"/>
        <dbReference type="ChEBI" id="CHEBI:17071"/>
        <dbReference type="ChEBI" id="CHEBI:44841"/>
        <dbReference type="EC" id="4.1.2.25"/>
    </reaction>
</comment>
<evidence type="ECO:0000256" key="7">
    <source>
        <dbReference type="ARBA" id="ARBA00018285"/>
    </source>
</evidence>
<dbReference type="Gene3D" id="3.30.1130.10">
    <property type="match status" value="1"/>
</dbReference>
<dbReference type="EC" id="4.1.2.25" evidence="6"/>
<evidence type="ECO:0000313" key="17">
    <source>
        <dbReference type="Proteomes" id="UP000070186"/>
    </source>
</evidence>
<dbReference type="InterPro" id="IPR006157">
    <property type="entry name" value="FolB_dom"/>
</dbReference>
<dbReference type="SUPFAM" id="SSF55620">
    <property type="entry name" value="Tetrahydrobiopterin biosynthesis enzymes-like"/>
    <property type="match status" value="1"/>
</dbReference>
<comment type="similarity">
    <text evidence="4">Belongs to the DHNA family.</text>
</comment>
<name>A0A133XL34_9RHOO</name>
<dbReference type="Proteomes" id="UP000070186">
    <property type="component" value="Unassembled WGS sequence"/>
</dbReference>
<dbReference type="GO" id="GO:0005737">
    <property type="term" value="C:cytoplasm"/>
    <property type="evidence" value="ECO:0007669"/>
    <property type="project" value="TreeGrafter"/>
</dbReference>
<comment type="catalytic activity">
    <reaction evidence="1">
        <text>7,8-dihydroneopterin = 7,8-dihydromonapterin</text>
        <dbReference type="Rhea" id="RHEA:45328"/>
        <dbReference type="ChEBI" id="CHEBI:17001"/>
        <dbReference type="ChEBI" id="CHEBI:71175"/>
        <dbReference type="EC" id="5.1.99.8"/>
    </reaction>
</comment>
<evidence type="ECO:0000256" key="11">
    <source>
        <dbReference type="ARBA" id="ARBA00029947"/>
    </source>
</evidence>
<dbReference type="SMART" id="SM00905">
    <property type="entry name" value="FolB"/>
    <property type="match status" value="1"/>
</dbReference>
<gene>
    <name evidence="16" type="ORF">AT959_04425</name>
</gene>
<dbReference type="GO" id="GO:0046656">
    <property type="term" value="P:folic acid biosynthetic process"/>
    <property type="evidence" value="ECO:0007669"/>
    <property type="project" value="UniProtKB-KW"/>
</dbReference>
<organism evidence="16 17">
    <name type="scientific">Dechloromonas denitrificans</name>
    <dbReference type="NCBI Taxonomy" id="281362"/>
    <lineage>
        <taxon>Bacteria</taxon>
        <taxon>Pseudomonadati</taxon>
        <taxon>Pseudomonadota</taxon>
        <taxon>Betaproteobacteria</taxon>
        <taxon>Rhodocyclales</taxon>
        <taxon>Azonexaceae</taxon>
        <taxon>Dechloromonas</taxon>
    </lineage>
</organism>
<comment type="caution">
    <text evidence="16">The sequence shown here is derived from an EMBL/GenBank/DDBJ whole genome shotgun (WGS) entry which is preliminary data.</text>
</comment>
<dbReference type="GO" id="GO:0016853">
    <property type="term" value="F:isomerase activity"/>
    <property type="evidence" value="ECO:0007669"/>
    <property type="project" value="UniProtKB-KW"/>
</dbReference>
<dbReference type="InterPro" id="IPR043133">
    <property type="entry name" value="GTP-CH-I_C/QueF"/>
</dbReference>
<evidence type="ECO:0000256" key="8">
    <source>
        <dbReference type="ARBA" id="ARBA00022909"/>
    </source>
</evidence>
<dbReference type="AlphaFoldDB" id="A0A133XL34"/>
<evidence type="ECO:0000256" key="6">
    <source>
        <dbReference type="ARBA" id="ARBA00013043"/>
    </source>
</evidence>
<dbReference type="EC" id="5.1.99.8" evidence="5"/>
<evidence type="ECO:0000256" key="1">
    <source>
        <dbReference type="ARBA" id="ARBA00000693"/>
    </source>
</evidence>
<dbReference type="InterPro" id="IPR006156">
    <property type="entry name" value="Dihydroneopterin_aldolase"/>
</dbReference>
<evidence type="ECO:0000256" key="14">
    <source>
        <dbReference type="ARBA" id="ARBA00032903"/>
    </source>
</evidence>
<dbReference type="FunFam" id="3.30.1130.10:FF:000002">
    <property type="entry name" value="7,8-dihydroneopterin aldolase"/>
    <property type="match status" value="1"/>
</dbReference>
<keyword evidence="10" id="KW-0456">Lyase</keyword>
<dbReference type="NCBIfam" id="TIGR00526">
    <property type="entry name" value="folB_dom"/>
    <property type="match status" value="1"/>
</dbReference>
<evidence type="ECO:0000256" key="9">
    <source>
        <dbReference type="ARBA" id="ARBA00023235"/>
    </source>
</evidence>
<comment type="pathway">
    <text evidence="3">Cofactor biosynthesis; tetrahydrofolate biosynthesis; 2-amino-4-hydroxy-6-hydroxymethyl-7,8-dihydropteridine diphosphate from 7,8-dihydroneopterin triphosphate: step 3/4.</text>
</comment>
<evidence type="ECO:0000256" key="4">
    <source>
        <dbReference type="ARBA" id="ARBA00005708"/>
    </source>
</evidence>
<sequence>MDIIFIEELRAETWIGIYPREKAMSQTVEISLHIGVSTASAGASDDIRDTVDYAVVVERLRADLSGSHFNLLEKLTEHIATWLLENFAAQWVRVSVAKLGMMPGVKRVGVIIERSV</sequence>
<evidence type="ECO:0000256" key="2">
    <source>
        <dbReference type="ARBA" id="ARBA00001353"/>
    </source>
</evidence>
<protein>
    <recommendedName>
        <fullName evidence="7">Dihydroneopterin aldolase</fullName>
        <ecNumber evidence="6">4.1.2.25</ecNumber>
        <ecNumber evidence="5">5.1.99.8</ecNumber>
    </recommendedName>
    <alternativeName>
        <fullName evidence="12">7,8-dihydroneopterin 2'-epimerase</fullName>
    </alternativeName>
    <alternativeName>
        <fullName evidence="14">7,8-dihydroneopterin aldolase</fullName>
    </alternativeName>
    <alternativeName>
        <fullName evidence="11">7,8-dihydroneopterin epimerase</fullName>
    </alternativeName>
    <alternativeName>
        <fullName evidence="13">Dihydroneopterin epimerase</fullName>
    </alternativeName>
</protein>
<dbReference type="GO" id="GO:0016787">
    <property type="term" value="F:hydrolase activity"/>
    <property type="evidence" value="ECO:0007669"/>
    <property type="project" value="UniProtKB-KW"/>
</dbReference>
<evidence type="ECO:0000256" key="10">
    <source>
        <dbReference type="ARBA" id="ARBA00023239"/>
    </source>
</evidence>
<keyword evidence="16" id="KW-0378">Hydrolase</keyword>
<evidence type="ECO:0000313" key="16">
    <source>
        <dbReference type="EMBL" id="KXB31616.1"/>
    </source>
</evidence>
<dbReference type="STRING" id="281362.AT959_04425"/>
<keyword evidence="9" id="KW-0413">Isomerase</keyword>
<dbReference type="PANTHER" id="PTHR42844:SF1">
    <property type="entry name" value="DIHYDRONEOPTERIN ALDOLASE 1-RELATED"/>
    <property type="match status" value="1"/>
</dbReference>
<dbReference type="PANTHER" id="PTHR42844">
    <property type="entry name" value="DIHYDRONEOPTERIN ALDOLASE 1-RELATED"/>
    <property type="match status" value="1"/>
</dbReference>
<evidence type="ECO:0000256" key="3">
    <source>
        <dbReference type="ARBA" id="ARBA00005013"/>
    </source>
</evidence>
<proteinExistence type="inferred from homology"/>
<keyword evidence="8" id="KW-0289">Folate biosynthesis</keyword>
<evidence type="ECO:0000256" key="5">
    <source>
        <dbReference type="ARBA" id="ARBA00012234"/>
    </source>
</evidence>
<feature type="domain" description="Dihydroneopterin aldolase/epimerase" evidence="15">
    <location>
        <begin position="4"/>
        <end position="114"/>
    </location>
</feature>
<dbReference type="RefSeq" id="WP_066881018.1">
    <property type="nucleotide sequence ID" value="NZ_LODL01000010.1"/>
</dbReference>
<dbReference type="Pfam" id="PF02152">
    <property type="entry name" value="FolB"/>
    <property type="match status" value="1"/>
</dbReference>
<dbReference type="EMBL" id="LODL01000010">
    <property type="protein sequence ID" value="KXB31616.1"/>
    <property type="molecule type" value="Genomic_DNA"/>
</dbReference>
<evidence type="ECO:0000256" key="12">
    <source>
        <dbReference type="ARBA" id="ARBA00031101"/>
    </source>
</evidence>
<dbReference type="GO" id="GO:0004150">
    <property type="term" value="F:dihydroneopterin aldolase activity"/>
    <property type="evidence" value="ECO:0007669"/>
    <property type="project" value="UniProtKB-EC"/>
</dbReference>